<proteinExistence type="inferred from homology"/>
<evidence type="ECO:0000256" key="4">
    <source>
        <dbReference type="ARBA" id="ARBA00023030"/>
    </source>
</evidence>
<dbReference type="Gene3D" id="2.60.120.970">
    <property type="match status" value="1"/>
</dbReference>
<comment type="similarity">
    <text evidence="2 6">Belongs to the TGF-beta family.</text>
</comment>
<evidence type="ECO:0000256" key="6">
    <source>
        <dbReference type="RuleBase" id="RU000354"/>
    </source>
</evidence>
<evidence type="ECO:0000256" key="3">
    <source>
        <dbReference type="ARBA" id="ARBA00022525"/>
    </source>
</evidence>
<evidence type="ECO:0000256" key="5">
    <source>
        <dbReference type="ARBA" id="ARBA00023157"/>
    </source>
</evidence>
<dbReference type="InterPro" id="IPR001111">
    <property type="entry name" value="TGF-b_propeptide"/>
</dbReference>
<dbReference type="InterPro" id="IPR029034">
    <property type="entry name" value="Cystine-knot_cytokine"/>
</dbReference>
<accession>A0A8C6U3D3</accession>
<dbReference type="GO" id="GO:0005615">
    <property type="term" value="C:extracellular space"/>
    <property type="evidence" value="ECO:0007669"/>
    <property type="project" value="TreeGrafter"/>
</dbReference>
<keyword evidence="4 6" id="KW-0339">Growth factor</keyword>
<dbReference type="Pfam" id="PF00688">
    <property type="entry name" value="TGFb_propeptide"/>
    <property type="match status" value="1"/>
</dbReference>
<dbReference type="Pfam" id="PF00019">
    <property type="entry name" value="TGF_beta"/>
    <property type="match status" value="1"/>
</dbReference>
<keyword evidence="5" id="KW-1015">Disulfide bond</keyword>
<evidence type="ECO:0000313" key="10">
    <source>
        <dbReference type="Proteomes" id="UP000694523"/>
    </source>
</evidence>
<dbReference type="AlphaFoldDB" id="A0A8C6U3D3"/>
<evidence type="ECO:0000313" key="9">
    <source>
        <dbReference type="Ensembl" id="ENSNMLP00000028018.1"/>
    </source>
</evidence>
<dbReference type="SMART" id="SM00204">
    <property type="entry name" value="TGFB"/>
    <property type="match status" value="1"/>
</dbReference>
<dbReference type="PANTHER" id="PTHR11848">
    <property type="entry name" value="TGF-BETA FAMILY"/>
    <property type="match status" value="1"/>
</dbReference>
<evidence type="ECO:0000256" key="7">
    <source>
        <dbReference type="SAM" id="SignalP"/>
    </source>
</evidence>
<evidence type="ECO:0000256" key="1">
    <source>
        <dbReference type="ARBA" id="ARBA00004613"/>
    </source>
</evidence>
<reference evidence="9" key="2">
    <citation type="submission" date="2025-09" db="UniProtKB">
        <authorList>
            <consortium name="Ensembl"/>
        </authorList>
    </citation>
    <scope>IDENTIFICATION</scope>
</reference>
<dbReference type="GO" id="GO:0008083">
    <property type="term" value="F:growth factor activity"/>
    <property type="evidence" value="ECO:0007669"/>
    <property type="project" value="UniProtKB-KW"/>
</dbReference>
<protein>
    <submittedName>
        <fullName evidence="9">Bone morphogenetic protein 10, like</fullName>
    </submittedName>
</protein>
<evidence type="ECO:0000259" key="8">
    <source>
        <dbReference type="PROSITE" id="PS51362"/>
    </source>
</evidence>
<keyword evidence="7" id="KW-0732">Signal</keyword>
<feature type="domain" description="TGF-beta family profile" evidence="8">
    <location>
        <begin position="332"/>
        <end position="428"/>
    </location>
</feature>
<reference evidence="9" key="1">
    <citation type="submission" date="2025-08" db="UniProtKB">
        <authorList>
            <consortium name="Ensembl"/>
        </authorList>
    </citation>
    <scope>IDENTIFICATION</scope>
</reference>
<sequence length="428" mass="49449">MASWVFFTFCFVNCIIFLSLKHLSWSSSLRPPGNLRRVSLRKDYDRSPKLLPQDLLSQFLSTLNLTEQTGKRRAQNEPPEYMLELYERFTKDRTAVPSANIVRSFKSEDSSPYRKTTEGVRIYPLLFNISIPLREDVTLAELRFFIQIQQAQGAHQDPDFIATVYHVQEGVGWSREVQRDVRSSAKEEVLEIKDLEELVTKHINTSDNGWVSFDLTQAVTHWQKSGCANHRLEVHVTNLGWERKDTTGMSTDLDQSSAGKHKAAVIVFSKNQDKDHYKDTHKLNLIEQQDFLRNERGSLSRQLNHNTDHENQGEQLPLVELHSNFIYDTPSRIRRNVKSEACKRTPLFVDFKDIKWDTWIIQPLGYEVTPTRHAMVQTLLSVKSPDRVSRACCVPTKLEPISLLYHENGVITFNHKYEGMVVAECGCR</sequence>
<comment type="subcellular location">
    <subcellularLocation>
        <location evidence="1">Secreted</location>
    </subcellularLocation>
</comment>
<dbReference type="GO" id="GO:0005125">
    <property type="term" value="F:cytokine activity"/>
    <property type="evidence" value="ECO:0007669"/>
    <property type="project" value="TreeGrafter"/>
</dbReference>
<name>A0A8C6U3D3_9GOBI</name>
<feature type="chain" id="PRO_5034584567" evidence="7">
    <location>
        <begin position="27"/>
        <end position="428"/>
    </location>
</feature>
<organism evidence="9 10">
    <name type="scientific">Neogobius melanostomus</name>
    <name type="common">round goby</name>
    <dbReference type="NCBI Taxonomy" id="47308"/>
    <lineage>
        <taxon>Eukaryota</taxon>
        <taxon>Metazoa</taxon>
        <taxon>Chordata</taxon>
        <taxon>Craniata</taxon>
        <taxon>Vertebrata</taxon>
        <taxon>Euteleostomi</taxon>
        <taxon>Actinopterygii</taxon>
        <taxon>Neopterygii</taxon>
        <taxon>Teleostei</taxon>
        <taxon>Neoteleostei</taxon>
        <taxon>Acanthomorphata</taxon>
        <taxon>Gobiaria</taxon>
        <taxon>Gobiiformes</taxon>
        <taxon>Gobioidei</taxon>
        <taxon>Gobiidae</taxon>
        <taxon>Benthophilinae</taxon>
        <taxon>Neogobiini</taxon>
        <taxon>Neogobius</taxon>
    </lineage>
</organism>
<dbReference type="InterPro" id="IPR001839">
    <property type="entry name" value="TGF-b_C"/>
</dbReference>
<keyword evidence="3" id="KW-0964">Secreted</keyword>
<dbReference type="GO" id="GO:0030509">
    <property type="term" value="P:BMP signaling pathway"/>
    <property type="evidence" value="ECO:0007669"/>
    <property type="project" value="TreeGrafter"/>
</dbReference>
<dbReference type="Gene3D" id="2.10.90.10">
    <property type="entry name" value="Cystine-knot cytokines"/>
    <property type="match status" value="1"/>
</dbReference>
<dbReference type="SUPFAM" id="SSF57501">
    <property type="entry name" value="Cystine-knot cytokines"/>
    <property type="match status" value="1"/>
</dbReference>
<dbReference type="Proteomes" id="UP000694523">
    <property type="component" value="Unplaced"/>
</dbReference>
<dbReference type="PANTHER" id="PTHR11848:SF39">
    <property type="entry name" value="BONE MORPHOGENETIC PROTEIN 10"/>
    <property type="match status" value="1"/>
</dbReference>
<keyword evidence="10" id="KW-1185">Reference proteome</keyword>
<dbReference type="InterPro" id="IPR015615">
    <property type="entry name" value="TGF-beta-rel"/>
</dbReference>
<dbReference type="PROSITE" id="PS51362">
    <property type="entry name" value="TGF_BETA_2"/>
    <property type="match status" value="1"/>
</dbReference>
<feature type="signal peptide" evidence="7">
    <location>
        <begin position="1"/>
        <end position="26"/>
    </location>
</feature>
<evidence type="ECO:0000256" key="2">
    <source>
        <dbReference type="ARBA" id="ARBA00006656"/>
    </source>
</evidence>
<dbReference type="Ensembl" id="ENSNMLT00000031298.1">
    <property type="protein sequence ID" value="ENSNMLP00000028018.1"/>
    <property type="gene ID" value="ENSNMLG00000017846.1"/>
</dbReference>